<comment type="caution">
    <text evidence="1">The sequence shown here is derived from an EMBL/GenBank/DDBJ whole genome shotgun (WGS) entry which is preliminary data.</text>
</comment>
<evidence type="ECO:0000313" key="2">
    <source>
        <dbReference type="Proteomes" id="UP000277424"/>
    </source>
</evidence>
<dbReference type="Proteomes" id="UP000277424">
    <property type="component" value="Unassembled WGS sequence"/>
</dbReference>
<dbReference type="RefSeq" id="WP_121218385.1">
    <property type="nucleotide sequence ID" value="NZ_RBIG01000001.1"/>
</dbReference>
<sequence>MEAPDISALKAAREQLERIAVDFSEPLSQIGEAVDVLRTLAGGYEAGGSPDGFPAGVRLVGDHIERRIAEITAIIERLEAIDAGIWPPANPTTAQPPKE</sequence>
<dbReference type="EMBL" id="RBIG01000001">
    <property type="protein sequence ID" value="RKQ73476.1"/>
    <property type="molecule type" value="Genomic_DNA"/>
</dbReference>
<protein>
    <submittedName>
        <fullName evidence="1">Uncharacterized protein</fullName>
    </submittedName>
</protein>
<accession>A0A420WRK5</accession>
<reference evidence="1 2" key="1">
    <citation type="submission" date="2018-10" db="EMBL/GenBank/DDBJ databases">
        <title>Comparative analysis of microorganisms from saline springs in Andes Mountain Range, Colombia.</title>
        <authorList>
            <person name="Rubin E."/>
        </authorList>
    </citation>
    <scope>NUCLEOTIDE SEQUENCE [LARGE SCALE GENOMIC DNA]</scope>
    <source>
        <strain evidence="1 2">USBA 36</strain>
    </source>
</reference>
<name>A0A420WRK5_9PROT</name>
<dbReference type="AlphaFoldDB" id="A0A420WRK5"/>
<organism evidence="1 2">
    <name type="scientific">Oceanibaculum indicum</name>
    <dbReference type="NCBI Taxonomy" id="526216"/>
    <lineage>
        <taxon>Bacteria</taxon>
        <taxon>Pseudomonadati</taxon>
        <taxon>Pseudomonadota</taxon>
        <taxon>Alphaproteobacteria</taxon>
        <taxon>Rhodospirillales</taxon>
        <taxon>Oceanibaculaceae</taxon>
        <taxon>Oceanibaculum</taxon>
    </lineage>
</organism>
<gene>
    <name evidence="1" type="ORF">BCL74_1265</name>
</gene>
<proteinExistence type="predicted"/>
<evidence type="ECO:0000313" key="1">
    <source>
        <dbReference type="EMBL" id="RKQ73476.1"/>
    </source>
</evidence>